<evidence type="ECO:0000313" key="2">
    <source>
        <dbReference type="Proteomes" id="UP000693981"/>
    </source>
</evidence>
<dbReference type="Proteomes" id="UP000693981">
    <property type="component" value="Unassembled WGS sequence"/>
</dbReference>
<dbReference type="EMBL" id="JAGDFL010000045">
    <property type="protein sequence ID" value="KAG7399765.1"/>
    <property type="molecule type" value="Genomic_DNA"/>
</dbReference>
<name>A0A8T1X1L5_9STRA</name>
<proteinExistence type="predicted"/>
<sequence length="155" mass="17867">MAPYEHQDLGAAIHWALQESLLYEALVQPLRDMLEHKVSADGGSDAEPSVATYLDESAPEDLDRMEKYVLARRFLRFHITKSWRHRSESDDAGKSWISIEKVCALAKRFNFEDEAHLFPLASVEKFVGTLAREESTLQQMQEVLQSFYEQKYGKD</sequence>
<dbReference type="AlphaFoldDB" id="A0A8T1X1L5"/>
<comment type="caution">
    <text evidence="1">The sequence shown here is derived from an EMBL/GenBank/DDBJ whole genome shotgun (WGS) entry which is preliminary data.</text>
</comment>
<keyword evidence="2" id="KW-1185">Reference proteome</keyword>
<gene>
    <name evidence="1" type="ORF">PHYBOEH_007928</name>
</gene>
<dbReference type="OrthoDB" id="79588at2759"/>
<organism evidence="1 2">
    <name type="scientific">Phytophthora boehmeriae</name>
    <dbReference type="NCBI Taxonomy" id="109152"/>
    <lineage>
        <taxon>Eukaryota</taxon>
        <taxon>Sar</taxon>
        <taxon>Stramenopiles</taxon>
        <taxon>Oomycota</taxon>
        <taxon>Peronosporomycetes</taxon>
        <taxon>Peronosporales</taxon>
        <taxon>Peronosporaceae</taxon>
        <taxon>Phytophthora</taxon>
    </lineage>
</organism>
<evidence type="ECO:0000313" key="1">
    <source>
        <dbReference type="EMBL" id="KAG7399765.1"/>
    </source>
</evidence>
<accession>A0A8T1X1L5</accession>
<reference evidence="1" key="1">
    <citation type="submission" date="2021-02" db="EMBL/GenBank/DDBJ databases">
        <authorList>
            <person name="Palmer J.M."/>
        </authorList>
    </citation>
    <scope>NUCLEOTIDE SEQUENCE</scope>
    <source>
        <strain evidence="1">SCRP23</strain>
    </source>
</reference>
<protein>
    <submittedName>
        <fullName evidence="1">Uncharacterized protein</fullName>
    </submittedName>
</protein>